<feature type="domain" description="ABC transporter" evidence="4">
    <location>
        <begin position="2"/>
        <end position="231"/>
    </location>
</feature>
<name>A0A7X9IIH1_9DELT</name>
<dbReference type="Gene3D" id="3.40.50.300">
    <property type="entry name" value="P-loop containing nucleotide triphosphate hydrolases"/>
    <property type="match status" value="1"/>
</dbReference>
<sequence length="231" mass="26329">MIEIRNLGVKLMDFELHDINLSLHNGDYFVVLGKSGAGKTVLLETIAGRYVPSAGEIFLDGENLVDLEPEDRRIGFVYQGCWLFPHMTVRENIVFPLKMRNVARELRANAYQTMAMTLQIEKLENRYPENLSGGEKQRVALARALLVHPKVLLLDEPLSALDCSTKFEMKKVLKQIHQQFKPIVIHVTHDLDEALYFSNTIGIIKNNTIQHVLSTDNIKGLPVKEFVDQYL</sequence>
<dbReference type="InterPro" id="IPR003593">
    <property type="entry name" value="AAA+_ATPase"/>
</dbReference>
<dbReference type="SMART" id="SM00382">
    <property type="entry name" value="AAA"/>
    <property type="match status" value="1"/>
</dbReference>
<evidence type="ECO:0000313" key="5">
    <source>
        <dbReference type="EMBL" id="NMC61600.1"/>
    </source>
</evidence>
<gene>
    <name evidence="5" type="ORF">GYA55_00375</name>
</gene>
<reference evidence="5 6" key="1">
    <citation type="journal article" date="2020" name="Biotechnol. Biofuels">
        <title>New insights from the biogas microbiome by comprehensive genome-resolved metagenomics of nearly 1600 species originating from multiple anaerobic digesters.</title>
        <authorList>
            <person name="Campanaro S."/>
            <person name="Treu L."/>
            <person name="Rodriguez-R L.M."/>
            <person name="Kovalovszki A."/>
            <person name="Ziels R.M."/>
            <person name="Maus I."/>
            <person name="Zhu X."/>
            <person name="Kougias P.G."/>
            <person name="Basile A."/>
            <person name="Luo G."/>
            <person name="Schluter A."/>
            <person name="Konstantinidis K.T."/>
            <person name="Angelidaki I."/>
        </authorList>
    </citation>
    <scope>NUCLEOTIDE SEQUENCE [LARGE SCALE GENOMIC DNA]</scope>
    <source>
        <strain evidence="5">AS27yjCOA_65</strain>
    </source>
</reference>
<dbReference type="PROSITE" id="PS00211">
    <property type="entry name" value="ABC_TRANSPORTER_1"/>
    <property type="match status" value="1"/>
</dbReference>
<dbReference type="InterPro" id="IPR017871">
    <property type="entry name" value="ABC_transporter-like_CS"/>
</dbReference>
<evidence type="ECO:0000313" key="6">
    <source>
        <dbReference type="Proteomes" id="UP000524246"/>
    </source>
</evidence>
<dbReference type="PANTHER" id="PTHR42781:SF4">
    <property type="entry name" value="SPERMIDINE_PUTRESCINE IMPORT ATP-BINDING PROTEIN POTA"/>
    <property type="match status" value="1"/>
</dbReference>
<proteinExistence type="predicted"/>
<keyword evidence="2" id="KW-0547">Nucleotide-binding</keyword>
<dbReference type="EMBL" id="JAAZON010000013">
    <property type="protein sequence ID" value="NMC61600.1"/>
    <property type="molecule type" value="Genomic_DNA"/>
</dbReference>
<accession>A0A7X9IIH1</accession>
<keyword evidence="1" id="KW-0813">Transport</keyword>
<dbReference type="GO" id="GO:0016887">
    <property type="term" value="F:ATP hydrolysis activity"/>
    <property type="evidence" value="ECO:0007669"/>
    <property type="project" value="InterPro"/>
</dbReference>
<dbReference type="InterPro" id="IPR050093">
    <property type="entry name" value="ABC_SmlMolc_Importer"/>
</dbReference>
<dbReference type="PROSITE" id="PS50893">
    <property type="entry name" value="ABC_TRANSPORTER_2"/>
    <property type="match status" value="1"/>
</dbReference>
<dbReference type="InterPro" id="IPR003439">
    <property type="entry name" value="ABC_transporter-like_ATP-bd"/>
</dbReference>
<dbReference type="GO" id="GO:0005524">
    <property type="term" value="F:ATP binding"/>
    <property type="evidence" value="ECO:0007669"/>
    <property type="project" value="UniProtKB-KW"/>
</dbReference>
<dbReference type="Pfam" id="PF00005">
    <property type="entry name" value="ABC_tran"/>
    <property type="match status" value="1"/>
</dbReference>
<evidence type="ECO:0000256" key="1">
    <source>
        <dbReference type="ARBA" id="ARBA00022448"/>
    </source>
</evidence>
<organism evidence="5 6">
    <name type="scientific">SAR324 cluster bacterium</name>
    <dbReference type="NCBI Taxonomy" id="2024889"/>
    <lineage>
        <taxon>Bacteria</taxon>
        <taxon>Deltaproteobacteria</taxon>
        <taxon>SAR324 cluster</taxon>
    </lineage>
</organism>
<evidence type="ECO:0000256" key="3">
    <source>
        <dbReference type="ARBA" id="ARBA00022840"/>
    </source>
</evidence>
<dbReference type="AlphaFoldDB" id="A0A7X9IIH1"/>
<evidence type="ECO:0000259" key="4">
    <source>
        <dbReference type="PROSITE" id="PS50893"/>
    </source>
</evidence>
<comment type="caution">
    <text evidence="5">The sequence shown here is derived from an EMBL/GenBank/DDBJ whole genome shotgun (WGS) entry which is preliminary data.</text>
</comment>
<keyword evidence="3 5" id="KW-0067">ATP-binding</keyword>
<protein>
    <submittedName>
        <fullName evidence="5">ATP-binding cassette domain-containing protein</fullName>
    </submittedName>
</protein>
<dbReference type="Proteomes" id="UP000524246">
    <property type="component" value="Unassembled WGS sequence"/>
</dbReference>
<evidence type="ECO:0000256" key="2">
    <source>
        <dbReference type="ARBA" id="ARBA00022741"/>
    </source>
</evidence>
<dbReference type="PANTHER" id="PTHR42781">
    <property type="entry name" value="SPERMIDINE/PUTRESCINE IMPORT ATP-BINDING PROTEIN POTA"/>
    <property type="match status" value="1"/>
</dbReference>
<dbReference type="SUPFAM" id="SSF52540">
    <property type="entry name" value="P-loop containing nucleoside triphosphate hydrolases"/>
    <property type="match status" value="1"/>
</dbReference>
<dbReference type="InterPro" id="IPR027417">
    <property type="entry name" value="P-loop_NTPase"/>
</dbReference>